<feature type="coiled-coil region" evidence="5">
    <location>
        <begin position="180"/>
        <end position="207"/>
    </location>
</feature>
<accession>A0A8S0ZD59</accession>
<evidence type="ECO:0000313" key="7">
    <source>
        <dbReference type="EMBL" id="CAB3237515.1"/>
    </source>
</evidence>
<feature type="coiled-coil region" evidence="5">
    <location>
        <begin position="29"/>
        <end position="56"/>
    </location>
</feature>
<comment type="function">
    <text evidence="4">Required for assembly of dynein regulatory complex (DRC) and inner dynein arm (IDA) complexes, which are responsible for ciliary beat regulation, thereby playing a central role in motility in cilia and flagella. Probably acts together with CCDC40 to form a molecular ruler that determines the 96 nanometer (nm) repeat length and arrangements of components in cilia and flagella. Not required for outer dynein arm complexes assembly.</text>
</comment>
<evidence type="ECO:0000256" key="1">
    <source>
        <dbReference type="ARBA" id="ARBA00005805"/>
    </source>
</evidence>
<dbReference type="Pfam" id="PF24161">
    <property type="entry name" value="CCDC39"/>
    <property type="match status" value="1"/>
</dbReference>
<dbReference type="GO" id="GO:0060285">
    <property type="term" value="P:cilium-dependent cell motility"/>
    <property type="evidence" value="ECO:0007669"/>
    <property type="project" value="TreeGrafter"/>
</dbReference>
<dbReference type="GO" id="GO:0060287">
    <property type="term" value="P:epithelial cilium movement involved in determination of left/right asymmetry"/>
    <property type="evidence" value="ECO:0007669"/>
    <property type="project" value="TreeGrafter"/>
</dbReference>
<dbReference type="AlphaFoldDB" id="A0A8S0ZD59"/>
<sequence>MGEISKTPGYMAQLLEALGWNEGTRIPLADQANQELENLLINRQNEKQRLKEAYILQKKKCEDLNKYKSYVLTESQENTRLLFAHKQQLEQEVKLRQLSINEVDRLERNTADCLKENKDVTTRIDRFQSSIARLLKKADILKTEVCGERGALQEWRAALERNACDITAIEQFTKQDTSKAKALETKRQKLKLEHDRLHDRLVQLVSNLSAEERACDRISIQVMEGMEERKQMMTMWTAAVENLRQRDADIRHVREDYALLDTEANNVAEKCREQQAFCDQQRGNNMDANRENIALGQQLAQTRLAHQRLVDLNTALDGEFQSLQRELSSLRAMLEKLHIENKHILEEQRRKDTSLEVVNNKIAMLKDKLVDSTDKTKTSEKRAKELEDLLNEEERYATALTTNQQRSMHCSFIEQQKLLALKNEEKLFHMQLKASTAVMSKLDYKQKQIEKNLQSQKETLYAICYQVETIGARVSHMEGAQAERECSAALVEKENRLKDVCALHAARVALLERHSARLHDDMRRLTRELDLKSATNTKQQSRLKSSMLTVEGGEKDLQSSREHWRRLRVEEALMRLRVAHASRALAGLDDTGFNLDEQRLHIDAAMNERLVEINARRDMFNVQKRALVEDCGKLRSEIREREQRIEQLIKRYDIFIGSLGKDDSGQQLSVTYFKIKFAAERAELRERGAALDADIGRQEKDVSALEATLRVVHHAHSHFMHHISPLKDDTPEIEELNNLTKHYYELRDELKLVNEQVAELERAVNDLTSRLTHVSDKNKQLNARCSEKKQDLENARDRMQRQEERLQNARDTVKHNAKRAKKLVDGVDNWRIFQLAIWCRDYSEAAYNVVTALLELCQNSPHVCPRMAALLAATDVQRYVPRNQRRLLTLINKVITDMSAAQIKTDIEIQESVFSTSSESINSGVSIASGFTKRLAGFRRHLAVKVKEPAFASDIPEQARRSTVSLRVITLGLDETVKALTDDMLGSYQSLN</sequence>
<feature type="coiled-coil region" evidence="5">
    <location>
        <begin position="320"/>
        <end position="403"/>
    </location>
</feature>
<evidence type="ECO:0000313" key="6">
    <source>
        <dbReference type="EMBL" id="CAB3231320.1"/>
    </source>
</evidence>
<evidence type="ECO:0000256" key="2">
    <source>
        <dbReference type="ARBA" id="ARBA00016725"/>
    </source>
</evidence>
<evidence type="ECO:0000256" key="3">
    <source>
        <dbReference type="ARBA" id="ARBA00023054"/>
    </source>
</evidence>
<dbReference type="OrthoDB" id="10259720at2759"/>
<keyword evidence="8" id="KW-1185">Reference proteome</keyword>
<evidence type="ECO:0000256" key="5">
    <source>
        <dbReference type="SAM" id="Coils"/>
    </source>
</evidence>
<dbReference type="GO" id="GO:0036159">
    <property type="term" value="P:inner dynein arm assembly"/>
    <property type="evidence" value="ECO:0007669"/>
    <property type="project" value="InterPro"/>
</dbReference>
<evidence type="ECO:0000256" key="4">
    <source>
        <dbReference type="ARBA" id="ARBA00045182"/>
    </source>
</evidence>
<dbReference type="Proteomes" id="UP000494106">
    <property type="component" value="Unassembled WGS sequence"/>
</dbReference>
<evidence type="ECO:0000313" key="9">
    <source>
        <dbReference type="Proteomes" id="UP000494256"/>
    </source>
</evidence>
<organism evidence="6 8">
    <name type="scientific">Arctia plantaginis</name>
    <name type="common">Wood tiger moth</name>
    <name type="synonym">Phalaena plantaginis</name>
    <dbReference type="NCBI Taxonomy" id="874455"/>
    <lineage>
        <taxon>Eukaryota</taxon>
        <taxon>Metazoa</taxon>
        <taxon>Ecdysozoa</taxon>
        <taxon>Arthropoda</taxon>
        <taxon>Hexapoda</taxon>
        <taxon>Insecta</taxon>
        <taxon>Pterygota</taxon>
        <taxon>Neoptera</taxon>
        <taxon>Endopterygota</taxon>
        <taxon>Lepidoptera</taxon>
        <taxon>Glossata</taxon>
        <taxon>Ditrysia</taxon>
        <taxon>Noctuoidea</taxon>
        <taxon>Erebidae</taxon>
        <taxon>Arctiinae</taxon>
        <taxon>Arctia</taxon>
    </lineage>
</organism>
<name>A0A8S0ZD59_ARCPL</name>
<feature type="coiled-coil region" evidence="5">
    <location>
        <begin position="89"/>
        <end position="144"/>
    </location>
</feature>
<dbReference type="Gene3D" id="1.10.287.1490">
    <property type="match status" value="1"/>
</dbReference>
<feature type="coiled-coil region" evidence="5">
    <location>
        <begin position="736"/>
        <end position="819"/>
    </location>
</feature>
<protein>
    <recommendedName>
        <fullName evidence="2">Coiled-coil domain-containing protein 39</fullName>
    </recommendedName>
</protein>
<comment type="caution">
    <text evidence="6">The sequence shown here is derived from an EMBL/GenBank/DDBJ whole genome shotgun (WGS) entry which is preliminary data.</text>
</comment>
<dbReference type="Proteomes" id="UP000494256">
    <property type="component" value="Unassembled WGS sequence"/>
</dbReference>
<dbReference type="EMBL" id="CADEBD010000303">
    <property type="protein sequence ID" value="CAB3237515.1"/>
    <property type="molecule type" value="Genomic_DNA"/>
</dbReference>
<keyword evidence="3 5" id="KW-0175">Coiled coil</keyword>
<comment type="similarity">
    <text evidence="1">Belongs to the CCDC39 family.</text>
</comment>
<dbReference type="PANTHER" id="PTHR18962:SF0">
    <property type="entry name" value="COILED-COIL DOMAIN-CONTAINING PROTEIN 39"/>
    <property type="match status" value="1"/>
</dbReference>
<dbReference type="GO" id="GO:0005576">
    <property type="term" value="C:extracellular region"/>
    <property type="evidence" value="ECO:0007669"/>
    <property type="project" value="GOC"/>
</dbReference>
<dbReference type="InterPro" id="IPR033290">
    <property type="entry name" value="CCDC39"/>
</dbReference>
<gene>
    <name evidence="6" type="ORF">APLA_LOCUS4432</name>
    <name evidence="7" type="ORF">APLA_LOCUS7914</name>
</gene>
<reference evidence="8 9" key="1">
    <citation type="submission" date="2020-04" db="EMBL/GenBank/DDBJ databases">
        <authorList>
            <person name="Wallbank WR R."/>
            <person name="Pardo Diaz C."/>
            <person name="Kozak K."/>
            <person name="Martin S."/>
            <person name="Jiggins C."/>
            <person name="Moest M."/>
            <person name="Warren A I."/>
            <person name="Byers J.R.P. K."/>
            <person name="Montejo-Kovacevich G."/>
            <person name="Yen C E."/>
        </authorList>
    </citation>
    <scope>NUCLEOTIDE SEQUENCE [LARGE SCALE GENOMIC DNA]</scope>
</reference>
<dbReference type="EMBL" id="CADEBC010000438">
    <property type="protein sequence ID" value="CAB3231320.1"/>
    <property type="molecule type" value="Genomic_DNA"/>
</dbReference>
<dbReference type="PANTHER" id="PTHR18962">
    <property type="entry name" value="COILED-COIL DOMAIN-CONTAINING PROTEIN 39"/>
    <property type="match status" value="1"/>
</dbReference>
<evidence type="ECO:0000313" key="8">
    <source>
        <dbReference type="Proteomes" id="UP000494106"/>
    </source>
</evidence>
<proteinExistence type="inferred from homology"/>
<dbReference type="GO" id="GO:0005930">
    <property type="term" value="C:axoneme"/>
    <property type="evidence" value="ECO:0007669"/>
    <property type="project" value="InterPro"/>
</dbReference>